<dbReference type="EMBL" id="QQOH01000002">
    <property type="protein sequence ID" value="RDE22665.1"/>
    <property type="molecule type" value="Genomic_DNA"/>
</dbReference>
<dbReference type="InterPro" id="IPR035461">
    <property type="entry name" value="GmhA/DiaA"/>
</dbReference>
<feature type="domain" description="SIS" evidence="1">
    <location>
        <begin position="36"/>
        <end position="197"/>
    </location>
</feature>
<dbReference type="PANTHER" id="PTHR30390">
    <property type="entry name" value="SEDOHEPTULOSE 7-PHOSPHATE ISOMERASE / DNAA INITIATOR-ASSOCIATING FACTOR FOR REPLICATION INITIATION"/>
    <property type="match status" value="1"/>
</dbReference>
<dbReference type="Gene3D" id="3.40.50.10490">
    <property type="entry name" value="Glucose-6-phosphate isomerase like protein, domain 1"/>
    <property type="match status" value="1"/>
</dbReference>
<name>A0A369WT42_9GAMM</name>
<dbReference type="RefSeq" id="WP_114695298.1">
    <property type="nucleotide sequence ID" value="NZ_QQOH01000002.1"/>
</dbReference>
<organism evidence="2 3">
    <name type="scientific">Motiliproteus coralliicola</name>
    <dbReference type="NCBI Taxonomy" id="2283196"/>
    <lineage>
        <taxon>Bacteria</taxon>
        <taxon>Pseudomonadati</taxon>
        <taxon>Pseudomonadota</taxon>
        <taxon>Gammaproteobacteria</taxon>
        <taxon>Oceanospirillales</taxon>
        <taxon>Oceanospirillaceae</taxon>
        <taxon>Motiliproteus</taxon>
    </lineage>
</organism>
<dbReference type="GO" id="GO:0097367">
    <property type="term" value="F:carbohydrate derivative binding"/>
    <property type="evidence" value="ECO:0007669"/>
    <property type="project" value="InterPro"/>
</dbReference>
<dbReference type="InterPro" id="IPR001347">
    <property type="entry name" value="SIS_dom"/>
</dbReference>
<dbReference type="Proteomes" id="UP000253769">
    <property type="component" value="Unassembled WGS sequence"/>
</dbReference>
<dbReference type="GO" id="GO:1901135">
    <property type="term" value="P:carbohydrate derivative metabolic process"/>
    <property type="evidence" value="ECO:0007669"/>
    <property type="project" value="InterPro"/>
</dbReference>
<evidence type="ECO:0000313" key="2">
    <source>
        <dbReference type="EMBL" id="RDE22665.1"/>
    </source>
</evidence>
<dbReference type="InterPro" id="IPR050099">
    <property type="entry name" value="SIS_GmhA/DiaA_subfam"/>
</dbReference>
<dbReference type="SUPFAM" id="SSF53697">
    <property type="entry name" value="SIS domain"/>
    <property type="match status" value="1"/>
</dbReference>
<comment type="caution">
    <text evidence="2">The sequence shown here is derived from an EMBL/GenBank/DDBJ whole genome shotgun (WGS) entry which is preliminary data.</text>
</comment>
<proteinExistence type="predicted"/>
<evidence type="ECO:0000259" key="1">
    <source>
        <dbReference type="PROSITE" id="PS51464"/>
    </source>
</evidence>
<accession>A0A369WT42</accession>
<sequence length="197" mass="21295">MDLQQRVINHFHQSLDLKAHVIETFTPQIAQAAEQLFHCLVAENKVLCCGNGGSAALAQHFSALMLNRYQHERPGLPTITLGAESATLSAIANDTHFTDVYAKQIRALGQPGDILLTFSSDGRSTSLIQAIQAAHDRGMGVIALTGGDSKDIGAILSNNELEIRIPSPSKALVHEVHLLVTHALCDLIEHQLFGGYE</sequence>
<dbReference type="InterPro" id="IPR046348">
    <property type="entry name" value="SIS_dom_sf"/>
</dbReference>
<dbReference type="CDD" id="cd05006">
    <property type="entry name" value="SIS_GmhA"/>
    <property type="match status" value="1"/>
</dbReference>
<keyword evidence="3" id="KW-1185">Reference proteome</keyword>
<dbReference type="PROSITE" id="PS51464">
    <property type="entry name" value="SIS"/>
    <property type="match status" value="1"/>
</dbReference>
<dbReference type="PANTHER" id="PTHR30390:SF6">
    <property type="entry name" value="DNAA INITIATOR-ASSOCIATING PROTEIN DIAA"/>
    <property type="match status" value="1"/>
</dbReference>
<protein>
    <submittedName>
        <fullName evidence="2">SIS domain-containing protein</fullName>
    </submittedName>
</protein>
<gene>
    <name evidence="2" type="ORF">DV711_08775</name>
</gene>
<dbReference type="Pfam" id="PF13580">
    <property type="entry name" value="SIS_2"/>
    <property type="match status" value="1"/>
</dbReference>
<dbReference type="OrthoDB" id="9810929at2"/>
<dbReference type="AlphaFoldDB" id="A0A369WT42"/>
<reference evidence="2 3" key="1">
    <citation type="submission" date="2018-07" db="EMBL/GenBank/DDBJ databases">
        <title>Motiliproteus coralliicola sp. nov., a bacterium isolated from Coral.</title>
        <authorList>
            <person name="Wang G."/>
        </authorList>
    </citation>
    <scope>NUCLEOTIDE SEQUENCE [LARGE SCALE GENOMIC DNA]</scope>
    <source>
        <strain evidence="2 3">C34</strain>
    </source>
</reference>
<evidence type="ECO:0000313" key="3">
    <source>
        <dbReference type="Proteomes" id="UP000253769"/>
    </source>
</evidence>